<sequence length="428" mass="49161">MPLFNGRDLENWVRIGGENPFTVEDGIIIGKAKTNTHSTYLATKKTFGDFILEFDVYFNSQLNSGVQIRSHKEHAEEDRLYGHQIEIDPSDRGYSGGIYDSYRRGWLYPLSRNNKARSAIKYGQWNTYHIEAIGNTIATWVNGIQCARIVDNVSLEGVIGLQIHDIPENPELDGAEIKWRNIRILTSNLETNQWQKDLGVPEISYLTNELTEWEKNNGYRLLWNGEDFNGWRSVNSPKIPKEGWHIENGTLLAIDIGKPIDLYSENRFQNFEMELEIKIEPGIDSGVQYFVDLDKNGEKATKPIYEFQIIDDNILNLEEIGAQRKSSGSLYNIIPYENLSVKGGEKRFGGPNTWNKIRIVSFNGKVEHWLNNEKTVEFNLSSQMFKSLIDFSQHKNSEDHDQDGSGHILLQNLEGKVSFRTIKIRELN</sequence>
<dbReference type="InterPro" id="IPR010496">
    <property type="entry name" value="AL/BT2_dom"/>
</dbReference>
<reference evidence="3" key="1">
    <citation type="journal article" date="2019" name="Int. J. Syst. Evol. Microbiol.">
        <title>The Global Catalogue of Microorganisms (GCM) 10K type strain sequencing project: providing services to taxonomists for standard genome sequencing and annotation.</title>
        <authorList>
            <consortium name="The Broad Institute Genomics Platform"/>
            <consortium name="The Broad Institute Genome Sequencing Center for Infectious Disease"/>
            <person name="Wu L."/>
            <person name="Ma J."/>
        </authorList>
    </citation>
    <scope>NUCLEOTIDE SEQUENCE [LARGE SCALE GENOMIC DNA]</scope>
    <source>
        <strain evidence="3">CGMCC 1.15774</strain>
    </source>
</reference>
<dbReference type="EMBL" id="JBHSCL010000009">
    <property type="protein sequence ID" value="MFC4221276.1"/>
    <property type="molecule type" value="Genomic_DNA"/>
</dbReference>
<dbReference type="Pfam" id="PF06439">
    <property type="entry name" value="3keto-disac_hyd"/>
    <property type="match status" value="2"/>
</dbReference>
<accession>A0ABV8PPS0</accession>
<dbReference type="Gene3D" id="2.60.120.560">
    <property type="entry name" value="Exo-inulinase, domain 1"/>
    <property type="match status" value="2"/>
</dbReference>
<keyword evidence="3" id="KW-1185">Reference proteome</keyword>
<evidence type="ECO:0000313" key="3">
    <source>
        <dbReference type="Proteomes" id="UP001595841"/>
    </source>
</evidence>
<name>A0ABV8PPS0_9FLAO</name>
<protein>
    <submittedName>
        <fullName evidence="2">DUF1080 domain-containing protein</fullName>
    </submittedName>
</protein>
<proteinExistence type="predicted"/>
<gene>
    <name evidence="2" type="ORF">ACFOWS_14080</name>
</gene>
<evidence type="ECO:0000313" key="2">
    <source>
        <dbReference type="EMBL" id="MFC4221276.1"/>
    </source>
</evidence>
<dbReference type="RefSeq" id="WP_379765742.1">
    <property type="nucleotide sequence ID" value="NZ_JBHSCL010000009.1"/>
</dbReference>
<evidence type="ECO:0000259" key="1">
    <source>
        <dbReference type="Pfam" id="PF06439"/>
    </source>
</evidence>
<feature type="domain" description="3-keto-alpha-glucoside-1,2-lyase/3-keto-2-hydroxy-glucal hydratase" evidence="1">
    <location>
        <begin position="219"/>
        <end position="425"/>
    </location>
</feature>
<organism evidence="2 3">
    <name type="scientific">Flagellimonas marina</name>
    <dbReference type="NCBI Taxonomy" id="1775168"/>
    <lineage>
        <taxon>Bacteria</taxon>
        <taxon>Pseudomonadati</taxon>
        <taxon>Bacteroidota</taxon>
        <taxon>Flavobacteriia</taxon>
        <taxon>Flavobacteriales</taxon>
        <taxon>Flavobacteriaceae</taxon>
        <taxon>Flagellimonas</taxon>
    </lineage>
</organism>
<dbReference type="Proteomes" id="UP001595841">
    <property type="component" value="Unassembled WGS sequence"/>
</dbReference>
<comment type="caution">
    <text evidence="2">The sequence shown here is derived from an EMBL/GenBank/DDBJ whole genome shotgun (WGS) entry which is preliminary data.</text>
</comment>
<feature type="domain" description="3-keto-alpha-glucoside-1,2-lyase/3-keto-2-hydroxy-glucal hydratase" evidence="1">
    <location>
        <begin position="2"/>
        <end position="184"/>
    </location>
</feature>